<organism evidence="4 5">
    <name type="scientific">Penicillium roqueforti (strain FM164)</name>
    <dbReference type="NCBI Taxonomy" id="1365484"/>
    <lineage>
        <taxon>Eukaryota</taxon>
        <taxon>Fungi</taxon>
        <taxon>Dikarya</taxon>
        <taxon>Ascomycota</taxon>
        <taxon>Pezizomycotina</taxon>
        <taxon>Eurotiomycetes</taxon>
        <taxon>Eurotiomycetidae</taxon>
        <taxon>Eurotiales</taxon>
        <taxon>Aspergillaceae</taxon>
        <taxon>Penicillium</taxon>
    </lineage>
</organism>
<dbReference type="EMBL" id="HG792015">
    <property type="protein sequence ID" value="CDM28291.1"/>
    <property type="molecule type" value="Genomic_DNA"/>
</dbReference>
<reference evidence="4" key="1">
    <citation type="journal article" date="2014" name="Nat. Commun.">
        <title>Multiple recent horizontal transfers of a large genomic region in cheese making fungi.</title>
        <authorList>
            <person name="Cheeseman K."/>
            <person name="Ropars J."/>
            <person name="Renault P."/>
            <person name="Dupont J."/>
            <person name="Gouzy J."/>
            <person name="Branca A."/>
            <person name="Abraham A.L."/>
            <person name="Ceppi M."/>
            <person name="Conseiller E."/>
            <person name="Debuchy R."/>
            <person name="Malagnac F."/>
            <person name="Goarin A."/>
            <person name="Silar P."/>
            <person name="Lacoste S."/>
            <person name="Sallet E."/>
            <person name="Bensimon A."/>
            <person name="Giraud T."/>
            <person name="Brygoo Y."/>
        </authorList>
    </citation>
    <scope>NUCLEOTIDE SEQUENCE [LARGE SCALE GENOMIC DNA]</scope>
    <source>
        <strain evidence="4">FM164</strain>
    </source>
</reference>
<evidence type="ECO:0000313" key="5">
    <source>
        <dbReference type="Proteomes" id="UP000030686"/>
    </source>
</evidence>
<evidence type="ECO:0000313" key="4">
    <source>
        <dbReference type="EMBL" id="CDM28291.1"/>
    </source>
</evidence>
<dbReference type="InterPro" id="IPR051164">
    <property type="entry name" value="NmrA-like_oxidored"/>
</dbReference>
<sequence length="307" mass="33728">MSKLITIFGATGNQGGSVIDAILADTQLSKEFKIRGITRDTTKKSAQDLAKRGVDVVSADLGSVDTLTAALKGSHTVFLVTNYWETMNPDIEFSQGKNVTDVSKAIGVSHLIFSSLHHVTEETKGRLSHVPHFDSKASIEKYIRASGVGCSFVLPGYYMSNFTQMLSRAEDGSYQLFYPVGKQAQFPLFDAAQDTGLFVRAAIKHAGQLKDKQILAAAKYYTPEEIVDTFSKVTGKKAVFVQVSSDQYKASLPAAIADEYLENQLFVEEPGYYLGEPLEPSLSLLDSKPTTWEEFVKKNVSAWKQVT</sequence>
<dbReference type="OrthoDB" id="3358371at2759"/>
<dbReference type="AlphaFoldDB" id="W6PWZ7"/>
<dbReference type="PANTHER" id="PTHR42748:SF31">
    <property type="entry name" value="NMRA-LIKE DOMAIN-CONTAINING PROTEIN-RELATED"/>
    <property type="match status" value="1"/>
</dbReference>
<keyword evidence="2" id="KW-0521">NADP</keyword>
<dbReference type="CDD" id="cd05251">
    <property type="entry name" value="NmrA_like_SDR_a"/>
    <property type="match status" value="1"/>
</dbReference>
<comment type="similarity">
    <text evidence="1">Belongs to the NmrA-type oxidoreductase family.</text>
</comment>
<dbReference type="Gene3D" id="3.90.25.10">
    <property type="entry name" value="UDP-galactose 4-epimerase, domain 1"/>
    <property type="match status" value="1"/>
</dbReference>
<dbReference type="Pfam" id="PF05368">
    <property type="entry name" value="NmrA"/>
    <property type="match status" value="1"/>
</dbReference>
<evidence type="ECO:0000256" key="2">
    <source>
        <dbReference type="ARBA" id="ARBA00022857"/>
    </source>
</evidence>
<dbReference type="STRING" id="1365484.W6PWZ7"/>
<evidence type="ECO:0000259" key="3">
    <source>
        <dbReference type="Pfam" id="PF05368"/>
    </source>
</evidence>
<dbReference type="InterPro" id="IPR036291">
    <property type="entry name" value="NAD(P)-bd_dom_sf"/>
</dbReference>
<name>W6PWZ7_PENRF</name>
<proteinExistence type="inferred from homology"/>
<dbReference type="SUPFAM" id="SSF51735">
    <property type="entry name" value="NAD(P)-binding Rossmann-fold domains"/>
    <property type="match status" value="1"/>
</dbReference>
<feature type="domain" description="NmrA-like" evidence="3">
    <location>
        <begin position="1"/>
        <end position="296"/>
    </location>
</feature>
<dbReference type="InterPro" id="IPR008030">
    <property type="entry name" value="NmrA-like"/>
</dbReference>
<dbReference type="OMA" id="YYMSNFT"/>
<evidence type="ECO:0000256" key="1">
    <source>
        <dbReference type="ARBA" id="ARBA00006328"/>
    </source>
</evidence>
<protein>
    <submittedName>
        <fullName evidence="4">NmrA-like</fullName>
    </submittedName>
</protein>
<dbReference type="PANTHER" id="PTHR42748">
    <property type="entry name" value="NITROGEN METABOLITE REPRESSION PROTEIN NMRA FAMILY MEMBER"/>
    <property type="match status" value="1"/>
</dbReference>
<dbReference type="Gene3D" id="3.40.50.720">
    <property type="entry name" value="NAD(P)-binding Rossmann-like Domain"/>
    <property type="match status" value="1"/>
</dbReference>
<accession>W6PWZ7</accession>
<gene>
    <name evidence="4" type="ORF">PROQFM164_S01g002102</name>
</gene>
<dbReference type="GO" id="GO:0005634">
    <property type="term" value="C:nucleus"/>
    <property type="evidence" value="ECO:0007669"/>
    <property type="project" value="TreeGrafter"/>
</dbReference>
<dbReference type="Proteomes" id="UP000030686">
    <property type="component" value="Unassembled WGS sequence"/>
</dbReference>
<keyword evidence="5" id="KW-1185">Reference proteome</keyword>